<evidence type="ECO:0000259" key="16">
    <source>
        <dbReference type="PROSITE" id="PS50113"/>
    </source>
</evidence>
<evidence type="ECO:0000256" key="13">
    <source>
        <dbReference type="SAM" id="Phobius"/>
    </source>
</evidence>
<feature type="transmembrane region" description="Helical" evidence="13">
    <location>
        <begin position="151"/>
        <end position="171"/>
    </location>
</feature>
<feature type="coiled-coil region" evidence="12">
    <location>
        <begin position="208"/>
        <end position="238"/>
    </location>
</feature>
<dbReference type="CDD" id="cd00130">
    <property type="entry name" value="PAS"/>
    <property type="match status" value="1"/>
</dbReference>
<dbReference type="Pfam" id="PF00072">
    <property type="entry name" value="Response_reg"/>
    <property type="match status" value="2"/>
</dbReference>
<keyword evidence="5" id="KW-0547">Nucleotide-binding</keyword>
<dbReference type="EMBL" id="QFYS01000002">
    <property type="protein sequence ID" value="RAK67710.1"/>
    <property type="molecule type" value="Genomic_DNA"/>
</dbReference>
<dbReference type="InterPro" id="IPR004358">
    <property type="entry name" value="Sig_transdc_His_kin-like_C"/>
</dbReference>
<dbReference type="PANTHER" id="PTHR45339">
    <property type="entry name" value="HYBRID SIGNAL TRANSDUCTION HISTIDINE KINASE J"/>
    <property type="match status" value="1"/>
</dbReference>
<dbReference type="RefSeq" id="WP_111275319.1">
    <property type="nucleotide sequence ID" value="NZ_QFYS01000002.1"/>
</dbReference>
<accession>A0A328BK64</accession>
<evidence type="ECO:0000256" key="10">
    <source>
        <dbReference type="ARBA" id="ARBA00068150"/>
    </source>
</evidence>
<feature type="modified residue" description="4-aspartylphosphate" evidence="11">
    <location>
        <position position="810"/>
    </location>
</feature>
<feature type="transmembrane region" description="Helical" evidence="13">
    <location>
        <begin position="35"/>
        <end position="56"/>
    </location>
</feature>
<dbReference type="Gene3D" id="3.40.50.2300">
    <property type="match status" value="2"/>
</dbReference>
<feature type="coiled-coil region" evidence="12">
    <location>
        <begin position="352"/>
        <end position="379"/>
    </location>
</feature>
<dbReference type="Gene3D" id="3.30.450.20">
    <property type="entry name" value="PAS domain"/>
    <property type="match status" value="1"/>
</dbReference>
<feature type="domain" description="PAC" evidence="16">
    <location>
        <begin position="309"/>
        <end position="361"/>
    </location>
</feature>
<evidence type="ECO:0000256" key="3">
    <source>
        <dbReference type="ARBA" id="ARBA00022553"/>
    </source>
</evidence>
<comment type="catalytic activity">
    <reaction evidence="1">
        <text>ATP + protein L-histidine = ADP + protein N-phospho-L-histidine.</text>
        <dbReference type="EC" id="2.7.13.3"/>
    </reaction>
</comment>
<dbReference type="InterPro" id="IPR036890">
    <property type="entry name" value="HATPase_C_sf"/>
</dbReference>
<dbReference type="SMART" id="SM00387">
    <property type="entry name" value="HATPase_c"/>
    <property type="match status" value="1"/>
</dbReference>
<feature type="transmembrane region" description="Helical" evidence="13">
    <location>
        <begin position="177"/>
        <end position="196"/>
    </location>
</feature>
<dbReference type="InterPro" id="IPR013655">
    <property type="entry name" value="PAS_fold_3"/>
</dbReference>
<dbReference type="SUPFAM" id="SSF47384">
    <property type="entry name" value="Homodimeric domain of signal transducing histidine kinase"/>
    <property type="match status" value="1"/>
</dbReference>
<keyword evidence="3 11" id="KW-0597">Phosphoprotein</keyword>
<keyword evidence="4" id="KW-0808">Transferase</keyword>
<evidence type="ECO:0000259" key="14">
    <source>
        <dbReference type="PROSITE" id="PS50109"/>
    </source>
</evidence>
<dbReference type="PROSITE" id="PS50113">
    <property type="entry name" value="PAC"/>
    <property type="match status" value="1"/>
</dbReference>
<comment type="subunit">
    <text evidence="9">At low DSF concentrations, interacts with RpfF.</text>
</comment>
<dbReference type="InterPro" id="IPR035965">
    <property type="entry name" value="PAS-like_dom_sf"/>
</dbReference>
<keyword evidence="13" id="KW-1133">Transmembrane helix</keyword>
<name>A0A328BK64_9CAUL</name>
<evidence type="ECO:0000256" key="2">
    <source>
        <dbReference type="ARBA" id="ARBA00012438"/>
    </source>
</evidence>
<dbReference type="InterPro" id="IPR000700">
    <property type="entry name" value="PAS-assoc_C"/>
</dbReference>
<evidence type="ECO:0000259" key="15">
    <source>
        <dbReference type="PROSITE" id="PS50110"/>
    </source>
</evidence>
<keyword evidence="13" id="KW-0472">Membrane</keyword>
<evidence type="ECO:0000256" key="11">
    <source>
        <dbReference type="PROSITE-ProRule" id="PRU00169"/>
    </source>
</evidence>
<dbReference type="CDD" id="cd00082">
    <property type="entry name" value="HisKA"/>
    <property type="match status" value="1"/>
</dbReference>
<dbReference type="InterPro" id="IPR000014">
    <property type="entry name" value="PAS"/>
</dbReference>
<evidence type="ECO:0000256" key="8">
    <source>
        <dbReference type="ARBA" id="ARBA00023012"/>
    </source>
</evidence>
<dbReference type="InterPro" id="IPR005467">
    <property type="entry name" value="His_kinase_dom"/>
</dbReference>
<gene>
    <name evidence="17" type="ORF">DJ019_07345</name>
</gene>
<evidence type="ECO:0000256" key="9">
    <source>
        <dbReference type="ARBA" id="ARBA00064003"/>
    </source>
</evidence>
<dbReference type="Pfam" id="PF00512">
    <property type="entry name" value="HisKA"/>
    <property type="match status" value="1"/>
</dbReference>
<comment type="caution">
    <text evidence="17">The sequence shown here is derived from an EMBL/GenBank/DDBJ whole genome shotgun (WGS) entry which is preliminary data.</text>
</comment>
<keyword evidence="8" id="KW-0902">Two-component regulatory system</keyword>
<dbReference type="NCBIfam" id="TIGR00229">
    <property type="entry name" value="sensory_box"/>
    <property type="match status" value="1"/>
</dbReference>
<dbReference type="FunFam" id="1.10.287.130:FF:000002">
    <property type="entry name" value="Two-component osmosensing histidine kinase"/>
    <property type="match status" value="1"/>
</dbReference>
<dbReference type="PRINTS" id="PR00344">
    <property type="entry name" value="BCTRLSENSOR"/>
</dbReference>
<feature type="domain" description="Histidine kinase" evidence="14">
    <location>
        <begin position="379"/>
        <end position="601"/>
    </location>
</feature>
<evidence type="ECO:0000256" key="12">
    <source>
        <dbReference type="SAM" id="Coils"/>
    </source>
</evidence>
<dbReference type="Gene3D" id="3.30.565.10">
    <property type="entry name" value="Histidine kinase-like ATPase, C-terminal domain"/>
    <property type="match status" value="1"/>
</dbReference>
<dbReference type="CDD" id="cd16922">
    <property type="entry name" value="HATPase_EvgS-ArcB-TorS-like"/>
    <property type="match status" value="1"/>
</dbReference>
<feature type="domain" description="Response regulatory" evidence="15">
    <location>
        <begin position="619"/>
        <end position="735"/>
    </location>
</feature>
<dbReference type="InterPro" id="IPR036097">
    <property type="entry name" value="HisK_dim/P_sf"/>
</dbReference>
<dbReference type="GO" id="GO:0005524">
    <property type="term" value="F:ATP binding"/>
    <property type="evidence" value="ECO:0007669"/>
    <property type="project" value="UniProtKB-KW"/>
</dbReference>
<dbReference type="AlphaFoldDB" id="A0A328BK64"/>
<evidence type="ECO:0000313" key="18">
    <source>
        <dbReference type="Proteomes" id="UP000249524"/>
    </source>
</evidence>
<feature type="domain" description="Response regulatory" evidence="15">
    <location>
        <begin position="761"/>
        <end position="878"/>
    </location>
</feature>
<dbReference type="Pfam" id="PF02518">
    <property type="entry name" value="HATPase_c"/>
    <property type="match status" value="1"/>
</dbReference>
<dbReference type="InterPro" id="IPR003594">
    <property type="entry name" value="HATPase_dom"/>
</dbReference>
<dbReference type="Gene3D" id="1.10.287.130">
    <property type="match status" value="1"/>
</dbReference>
<dbReference type="PROSITE" id="PS50110">
    <property type="entry name" value="RESPONSE_REGULATORY"/>
    <property type="match status" value="2"/>
</dbReference>
<dbReference type="PROSITE" id="PS50109">
    <property type="entry name" value="HIS_KIN"/>
    <property type="match status" value="1"/>
</dbReference>
<dbReference type="SUPFAM" id="SSF55874">
    <property type="entry name" value="ATPase domain of HSP90 chaperone/DNA topoisomerase II/histidine kinase"/>
    <property type="match status" value="1"/>
</dbReference>
<dbReference type="GO" id="GO:0000155">
    <property type="term" value="F:phosphorelay sensor kinase activity"/>
    <property type="evidence" value="ECO:0007669"/>
    <property type="project" value="InterPro"/>
</dbReference>
<dbReference type="Proteomes" id="UP000249524">
    <property type="component" value="Unassembled WGS sequence"/>
</dbReference>
<evidence type="ECO:0000256" key="5">
    <source>
        <dbReference type="ARBA" id="ARBA00022741"/>
    </source>
</evidence>
<dbReference type="InterPro" id="IPR001789">
    <property type="entry name" value="Sig_transdc_resp-reg_receiver"/>
</dbReference>
<proteinExistence type="predicted"/>
<dbReference type="SMART" id="SM00388">
    <property type="entry name" value="HisKA"/>
    <property type="match status" value="1"/>
</dbReference>
<reference evidence="17 18" key="1">
    <citation type="submission" date="2018-05" db="EMBL/GenBank/DDBJ databases">
        <authorList>
            <person name="Lanie J.A."/>
            <person name="Ng W.-L."/>
            <person name="Kazmierczak K.M."/>
            <person name="Andrzejewski T.M."/>
            <person name="Davidsen T.M."/>
            <person name="Wayne K.J."/>
            <person name="Tettelin H."/>
            <person name="Glass J.I."/>
            <person name="Rusch D."/>
            <person name="Podicherti R."/>
            <person name="Tsui H.-C.T."/>
            <person name="Winkler M.E."/>
        </authorList>
    </citation>
    <scope>NUCLEOTIDE SEQUENCE [LARGE SCALE GENOMIC DNA]</scope>
    <source>
        <strain evidence="17 18">BUT-10</strain>
    </source>
</reference>
<dbReference type="InterPro" id="IPR001610">
    <property type="entry name" value="PAC"/>
</dbReference>
<keyword evidence="12" id="KW-0175">Coiled coil</keyword>
<keyword evidence="6" id="KW-0418">Kinase</keyword>
<keyword evidence="7" id="KW-0067">ATP-binding</keyword>
<dbReference type="InterPro" id="IPR011006">
    <property type="entry name" value="CheY-like_superfamily"/>
</dbReference>
<dbReference type="InterPro" id="IPR003661">
    <property type="entry name" value="HisK_dim/P_dom"/>
</dbReference>
<keyword evidence="18" id="KW-1185">Reference proteome</keyword>
<feature type="transmembrane region" description="Helical" evidence="13">
    <location>
        <begin position="62"/>
        <end position="80"/>
    </location>
</feature>
<dbReference type="PANTHER" id="PTHR45339:SF1">
    <property type="entry name" value="HYBRID SIGNAL TRANSDUCTION HISTIDINE KINASE J"/>
    <property type="match status" value="1"/>
</dbReference>
<feature type="transmembrane region" description="Helical" evidence="13">
    <location>
        <begin position="126"/>
        <end position="144"/>
    </location>
</feature>
<keyword evidence="13" id="KW-0812">Transmembrane</keyword>
<evidence type="ECO:0000256" key="4">
    <source>
        <dbReference type="ARBA" id="ARBA00022679"/>
    </source>
</evidence>
<evidence type="ECO:0000313" key="17">
    <source>
        <dbReference type="EMBL" id="RAK67710.1"/>
    </source>
</evidence>
<dbReference type="SMART" id="SM00086">
    <property type="entry name" value="PAC"/>
    <property type="match status" value="1"/>
</dbReference>
<dbReference type="SUPFAM" id="SSF55785">
    <property type="entry name" value="PYP-like sensor domain (PAS domain)"/>
    <property type="match status" value="1"/>
</dbReference>
<dbReference type="FunFam" id="3.30.565.10:FF:000010">
    <property type="entry name" value="Sensor histidine kinase RcsC"/>
    <property type="match status" value="1"/>
</dbReference>
<dbReference type="EC" id="2.7.13.3" evidence="2"/>
<feature type="modified residue" description="4-aspartylphosphate" evidence="11">
    <location>
        <position position="673"/>
    </location>
</feature>
<dbReference type="CDD" id="cd00156">
    <property type="entry name" value="REC"/>
    <property type="match status" value="1"/>
</dbReference>
<sequence>MSGAPPSDAGPSEGEPTLAFVESAQRAYRLTLTGLATPWPVVLFFNLVTAGATALIGTLQIAAAWLVVSLAYDLVCLWLFRRWIATVDRTPDAVGLRRLTLTSTLRSAGWIAAPTLVALYDPTPAGYAFFAITVGSLACTAASTGWSSRGVWFGMAAPPILAALLLAASTMDPRTGLGLGLAVAAFLVTALLIRLATQRLVNEAVAANARTQSVMQQLQDALDRSEAAERATARSEERLRLAMTIADMHVWELDYDRRELIKVGAEDTFFSEPKTFEELAGDIYGAVDERDREAVKAAWRDHFKSSAPFQPEYRIARADDREVWARLAMELMTHPDGSPMRLVGVLQNITGRKQVEQQLRQAKEEAEAANRTKSQFLANMSHEIRTPMNGVIGMNELLLRTPLTADQRKFAEAVRSSADALLDLINDILDLSKLEAGKVELEEIDFSLSGLVEDVAELLAPKAAEKGLEIACYVDATARAAFVGDPTRLRQVLLNLASNAVKFTEAGHVVIEVRPSPTGSEGRVRLRVEVQDTGIGLTDEQKGRLFRNFQQADGSTTRKYGGTGLGLAISRQLVELMGGQIGVADRPGGGSVFWFEVELAPGEAPQPALAGPHSLNGLRVLVVDDLAINRSIFRDHLEHEGATVTEADSGAECLRRLVEAARANLPFDLVLMDHQMPGMAGDEVVARIRSGAEWTQPRIVMASSIGEAARGVDYDAYLAKPVRHAALLACLGAVMGRSAASPAPAAEAEALRMTGEATGGRVLLAEDNEINILLAGEILRQVGLAFECARNGREAVDAAAAEDFDLILMDVHMPEMDGLEAARRIRAMVGPRGRVPIVAMTANAMKSDRDACLEAGMDDFISKPFKPAAFVAALERVFAADDERATG</sequence>
<dbReference type="Pfam" id="PF08447">
    <property type="entry name" value="PAS_3"/>
    <property type="match status" value="1"/>
</dbReference>
<dbReference type="SMART" id="SM00448">
    <property type="entry name" value="REC"/>
    <property type="match status" value="2"/>
</dbReference>
<protein>
    <recommendedName>
        <fullName evidence="10">Sensory/regulatory protein RpfC</fullName>
        <ecNumber evidence="2">2.7.13.3</ecNumber>
    </recommendedName>
</protein>
<evidence type="ECO:0000256" key="7">
    <source>
        <dbReference type="ARBA" id="ARBA00022840"/>
    </source>
</evidence>
<evidence type="ECO:0000256" key="6">
    <source>
        <dbReference type="ARBA" id="ARBA00022777"/>
    </source>
</evidence>
<dbReference type="SUPFAM" id="SSF52172">
    <property type="entry name" value="CheY-like"/>
    <property type="match status" value="2"/>
</dbReference>
<organism evidence="17 18">
    <name type="scientific">Phenylobacterium kunshanense</name>
    <dbReference type="NCBI Taxonomy" id="1445034"/>
    <lineage>
        <taxon>Bacteria</taxon>
        <taxon>Pseudomonadati</taxon>
        <taxon>Pseudomonadota</taxon>
        <taxon>Alphaproteobacteria</taxon>
        <taxon>Caulobacterales</taxon>
        <taxon>Caulobacteraceae</taxon>
        <taxon>Phenylobacterium</taxon>
    </lineage>
</organism>
<dbReference type="CDD" id="cd17546">
    <property type="entry name" value="REC_hyHK_CKI1_RcsC-like"/>
    <property type="match status" value="1"/>
</dbReference>
<evidence type="ECO:0000256" key="1">
    <source>
        <dbReference type="ARBA" id="ARBA00000085"/>
    </source>
</evidence>
<dbReference type="OrthoDB" id="9810730at2"/>